<keyword evidence="2" id="KW-1185">Reference proteome</keyword>
<organism evidence="1 2">
    <name type="scientific">Anoxybacillus pushchinoensis</name>
    <dbReference type="NCBI Taxonomy" id="150248"/>
    <lineage>
        <taxon>Bacteria</taxon>
        <taxon>Bacillati</taxon>
        <taxon>Bacillota</taxon>
        <taxon>Bacilli</taxon>
        <taxon>Bacillales</taxon>
        <taxon>Anoxybacillaceae</taxon>
        <taxon>Anoxybacillus</taxon>
    </lineage>
</organism>
<evidence type="ECO:0000313" key="1">
    <source>
        <dbReference type="EMBL" id="SFA50394.1"/>
    </source>
</evidence>
<dbReference type="STRING" id="150248.SAMN05216169_102413"/>
<evidence type="ECO:0000313" key="2">
    <source>
        <dbReference type="Proteomes" id="UP000198979"/>
    </source>
</evidence>
<sequence length="505" mass="60394">MERAFDQLGKLVHAKNAHKYGIVYTCPCCGARVFKAEGRIQSAHFRHERGQGSKRCELYVQGLTSSSRLDDYSVMVSRPFITFESDGDDWNLFITFPYLTPSQARQCDLQHLHFKIKCNEMNSFISSAQLWPNSNENKLQIVPKESYSFSFVRKEDERCYEKLGLFWPEYMKGFRNSVYLFPLINKNFCMVEPKELSLNDTFYMMSRKKIEFPKEIYAKALNKKYGWFAYKIQLPYVLTDSLIKWFQRFGYFLKPPYYYLDIVFPSVFGRKNGAFFIEEKECIIQVTFRDFKPQNFHLIHIKPDYTSKEYRLSNNFFKKVILDKKGFHTFYIKNQEGKMLHLYYGEKIDTHFLDKVDSAITVDQQQLELFEKKSVSKYKSISVMEPLSLPYWIKEKNKFARELNHGGNFFYPSVEKIFIPGIWLFSFSLEEDQRHDEFDWHKILLAYMRMEQEATNWISNEQYIFLKKCLGSIYDKNLQSKLTYYLKLYRNQVPKLVKESVQRMK</sequence>
<evidence type="ECO:0008006" key="3">
    <source>
        <dbReference type="Google" id="ProtNLM"/>
    </source>
</evidence>
<dbReference type="Proteomes" id="UP000198979">
    <property type="component" value="Unassembled WGS sequence"/>
</dbReference>
<gene>
    <name evidence="1" type="ORF">SAMN05216169_102413</name>
</gene>
<dbReference type="EMBL" id="FOJQ01000024">
    <property type="protein sequence ID" value="SFA50394.1"/>
    <property type="molecule type" value="Genomic_DNA"/>
</dbReference>
<protein>
    <recommendedName>
        <fullName evidence="3">Competence protein CoiA</fullName>
    </recommendedName>
</protein>
<dbReference type="RefSeq" id="WP_208601890.1">
    <property type="nucleotide sequence ID" value="NZ_FOJQ01000024.1"/>
</dbReference>
<proteinExistence type="predicted"/>
<dbReference type="AlphaFoldDB" id="A0A1I0TF39"/>
<name>A0A1I0TF39_9BACL</name>
<reference evidence="2" key="1">
    <citation type="submission" date="2016-10" db="EMBL/GenBank/DDBJ databases">
        <authorList>
            <person name="Varghese N."/>
            <person name="Submissions S."/>
        </authorList>
    </citation>
    <scope>NUCLEOTIDE SEQUENCE [LARGE SCALE GENOMIC DNA]</scope>
    <source>
        <strain evidence="2">K1</strain>
    </source>
</reference>
<accession>A0A1I0TF39</accession>